<dbReference type="EMBL" id="JANPWB010000003">
    <property type="protein sequence ID" value="KAJ1200084.1"/>
    <property type="molecule type" value="Genomic_DNA"/>
</dbReference>
<proteinExistence type="predicted"/>
<evidence type="ECO:0000313" key="1">
    <source>
        <dbReference type="EMBL" id="KAJ1200084.1"/>
    </source>
</evidence>
<sequence length="148" mass="15377">MPLTPPKAAAALGLQSLVKKKKDSPGPGFCSRGREGGAMLLPLSLRGAPRSLARPRGALGPQEREGMRGARRAVEAYRLPAPPVSGEGEARSPVRVRQLPEAAAQLSAIGLSTIFLAPCVYGGGERAPSTIGAPSAHHPATFLGSRYY</sequence>
<dbReference type="AlphaFoldDB" id="A0AAV7VHB3"/>
<reference evidence="1" key="1">
    <citation type="journal article" date="2022" name="bioRxiv">
        <title>Sequencing and chromosome-scale assembly of the giantPleurodeles waltlgenome.</title>
        <authorList>
            <person name="Brown T."/>
            <person name="Elewa A."/>
            <person name="Iarovenko S."/>
            <person name="Subramanian E."/>
            <person name="Araus A.J."/>
            <person name="Petzold A."/>
            <person name="Susuki M."/>
            <person name="Suzuki K.-i.T."/>
            <person name="Hayashi T."/>
            <person name="Toyoda A."/>
            <person name="Oliveira C."/>
            <person name="Osipova E."/>
            <person name="Leigh N.D."/>
            <person name="Simon A."/>
            <person name="Yun M.H."/>
        </authorList>
    </citation>
    <scope>NUCLEOTIDE SEQUENCE</scope>
    <source>
        <strain evidence="1">20211129_DDA</strain>
        <tissue evidence="1">Liver</tissue>
    </source>
</reference>
<accession>A0AAV7VHB3</accession>
<organism evidence="1 2">
    <name type="scientific">Pleurodeles waltl</name>
    <name type="common">Iberian ribbed newt</name>
    <dbReference type="NCBI Taxonomy" id="8319"/>
    <lineage>
        <taxon>Eukaryota</taxon>
        <taxon>Metazoa</taxon>
        <taxon>Chordata</taxon>
        <taxon>Craniata</taxon>
        <taxon>Vertebrata</taxon>
        <taxon>Euteleostomi</taxon>
        <taxon>Amphibia</taxon>
        <taxon>Batrachia</taxon>
        <taxon>Caudata</taxon>
        <taxon>Salamandroidea</taxon>
        <taxon>Salamandridae</taxon>
        <taxon>Pleurodelinae</taxon>
        <taxon>Pleurodeles</taxon>
    </lineage>
</organism>
<keyword evidence="2" id="KW-1185">Reference proteome</keyword>
<dbReference type="Proteomes" id="UP001066276">
    <property type="component" value="Chromosome 2_1"/>
</dbReference>
<evidence type="ECO:0000313" key="2">
    <source>
        <dbReference type="Proteomes" id="UP001066276"/>
    </source>
</evidence>
<protein>
    <submittedName>
        <fullName evidence="1">Uncharacterized protein</fullName>
    </submittedName>
</protein>
<gene>
    <name evidence="1" type="ORF">NDU88_003912</name>
</gene>
<comment type="caution">
    <text evidence="1">The sequence shown here is derived from an EMBL/GenBank/DDBJ whole genome shotgun (WGS) entry which is preliminary data.</text>
</comment>
<name>A0AAV7VHB3_PLEWA</name>